<reference evidence="4" key="3">
    <citation type="submission" date="2025-08" db="UniProtKB">
        <authorList>
            <consortium name="Ensembl"/>
        </authorList>
    </citation>
    <scope>IDENTIFICATION</scope>
</reference>
<keyword evidence="3" id="KW-1133">Transmembrane helix</keyword>
<reference evidence="5" key="1">
    <citation type="journal article" date="2002" name="Science">
        <title>The draft genome of Ciona intestinalis: insights into chordate and vertebrate origins.</title>
        <authorList>
            <person name="Dehal P."/>
            <person name="Satou Y."/>
            <person name="Campbell R.K."/>
            <person name="Chapman J."/>
            <person name="Degnan B."/>
            <person name="De Tomaso A."/>
            <person name="Davidson B."/>
            <person name="Di Gregorio A."/>
            <person name="Gelpke M."/>
            <person name="Goodstein D.M."/>
            <person name="Harafuji N."/>
            <person name="Hastings K.E."/>
            <person name="Ho I."/>
            <person name="Hotta K."/>
            <person name="Huang W."/>
            <person name="Kawashima T."/>
            <person name="Lemaire P."/>
            <person name="Martinez D."/>
            <person name="Meinertzhagen I.A."/>
            <person name="Necula S."/>
            <person name="Nonaka M."/>
            <person name="Putnam N."/>
            <person name="Rash S."/>
            <person name="Saiga H."/>
            <person name="Satake M."/>
            <person name="Terry A."/>
            <person name="Yamada L."/>
            <person name="Wang H.G."/>
            <person name="Awazu S."/>
            <person name="Azumi K."/>
            <person name="Boore J."/>
            <person name="Branno M."/>
            <person name="Chin-Bow S."/>
            <person name="DeSantis R."/>
            <person name="Doyle S."/>
            <person name="Francino P."/>
            <person name="Keys D.N."/>
            <person name="Haga S."/>
            <person name="Hayashi H."/>
            <person name="Hino K."/>
            <person name="Imai K.S."/>
            <person name="Inaba K."/>
            <person name="Kano S."/>
            <person name="Kobayashi K."/>
            <person name="Kobayashi M."/>
            <person name="Lee B.I."/>
            <person name="Makabe K.W."/>
            <person name="Manohar C."/>
            <person name="Matassi G."/>
            <person name="Medina M."/>
            <person name="Mochizuki Y."/>
            <person name="Mount S."/>
            <person name="Morishita T."/>
            <person name="Miura S."/>
            <person name="Nakayama A."/>
            <person name="Nishizaka S."/>
            <person name="Nomoto H."/>
            <person name="Ohta F."/>
            <person name="Oishi K."/>
            <person name="Rigoutsos I."/>
            <person name="Sano M."/>
            <person name="Sasaki A."/>
            <person name="Sasakura Y."/>
            <person name="Shoguchi E."/>
            <person name="Shin-i T."/>
            <person name="Spagnuolo A."/>
            <person name="Stainier D."/>
            <person name="Suzuki M.M."/>
            <person name="Tassy O."/>
            <person name="Takatori N."/>
            <person name="Tokuoka M."/>
            <person name="Yagi K."/>
            <person name="Yoshizaki F."/>
            <person name="Wada S."/>
            <person name="Zhang C."/>
            <person name="Hyatt P.D."/>
            <person name="Larimer F."/>
            <person name="Detter C."/>
            <person name="Doggett N."/>
            <person name="Glavina T."/>
            <person name="Hawkins T."/>
            <person name="Richardson P."/>
            <person name="Lucas S."/>
            <person name="Kohara Y."/>
            <person name="Levine M."/>
            <person name="Satoh N."/>
            <person name="Rokhsar D.S."/>
        </authorList>
    </citation>
    <scope>NUCLEOTIDE SEQUENCE [LARGE SCALE GENOMIC DNA]</scope>
</reference>
<dbReference type="HOGENOM" id="CLU_502425_0_0_1"/>
<keyword evidence="2" id="KW-1015">Disulfide bond</keyword>
<dbReference type="EMBL" id="EAAA01000601">
    <property type="status" value="NOT_ANNOTATED_CDS"/>
    <property type="molecule type" value="Genomic_DNA"/>
</dbReference>
<accession>F6PUV1</accession>
<dbReference type="Pfam" id="PF00090">
    <property type="entry name" value="TSP_1"/>
    <property type="match status" value="3"/>
</dbReference>
<dbReference type="RefSeq" id="XP_002126263.1">
    <property type="nucleotide sequence ID" value="XM_002126227.3"/>
</dbReference>
<dbReference type="PANTHER" id="PTHR22906:SF46">
    <property type="entry name" value="HEMICENTIN-1-LIKE"/>
    <property type="match status" value="1"/>
</dbReference>
<dbReference type="Proteomes" id="UP000008144">
    <property type="component" value="Chromosome 10"/>
</dbReference>
<dbReference type="Ensembl" id="ENSCINT00000025601.2">
    <property type="protein sequence ID" value="ENSCINP00000025355.2"/>
    <property type="gene ID" value="ENSCING00000013918.2"/>
</dbReference>
<keyword evidence="3" id="KW-0812">Transmembrane</keyword>
<keyword evidence="3" id="KW-0472">Membrane</keyword>
<dbReference type="GeneID" id="100179365"/>
<dbReference type="InterPro" id="IPR052065">
    <property type="entry name" value="Compl_asym_regulator"/>
</dbReference>
<dbReference type="InParanoid" id="F6PUV1"/>
<dbReference type="GeneTree" id="ENSGT00940000154614"/>
<dbReference type="InterPro" id="IPR000884">
    <property type="entry name" value="TSP1_rpt"/>
</dbReference>
<dbReference type="InterPro" id="IPR036383">
    <property type="entry name" value="TSP1_rpt_sf"/>
</dbReference>
<dbReference type="KEGG" id="cin:100179365"/>
<name>F6PUV1_CIOIN</name>
<organism evidence="4 5">
    <name type="scientific">Ciona intestinalis</name>
    <name type="common">Transparent sea squirt</name>
    <name type="synonym">Ascidia intestinalis</name>
    <dbReference type="NCBI Taxonomy" id="7719"/>
    <lineage>
        <taxon>Eukaryota</taxon>
        <taxon>Metazoa</taxon>
        <taxon>Chordata</taxon>
        <taxon>Tunicata</taxon>
        <taxon>Ascidiacea</taxon>
        <taxon>Phlebobranchia</taxon>
        <taxon>Cionidae</taxon>
        <taxon>Ciona</taxon>
    </lineage>
</organism>
<dbReference type="STRING" id="7719.ENSCINP00000025355"/>
<evidence type="ECO:0000256" key="3">
    <source>
        <dbReference type="SAM" id="Phobius"/>
    </source>
</evidence>
<protein>
    <submittedName>
        <fullName evidence="4">SCO-spondin</fullName>
    </submittedName>
</protein>
<sequence>MTRIVTAIWVFSVIVVFFTIVNNGCHVARHARKKRQTNAANNSLTVEETRQLRDYFASCMTDKISLFTNWNGVIDYTILDTNWYFQADETVCAGTQNDTVPCWESRIDIYLRPTSVLTGPAKECIRQLQEDVATTGTMIYRSRTKRQAPVPVTSDFLREQYVECVRHQLVLPPNRRNIDIGEVVKFVEDHAICGTCDLGRNNNAFIVSEDTQLTSNQDTESLVATMSQSYTPTSSTTTPSSNSGLACGTEVYPFRFQALTKLTSPLFSNIVTCNEAYRNVFLINPCSELINQRSDAFCRSQLSWCDAFGDFMRQNCGKACCEKEQNALLDAPVVGWTEWTSWGTCPAPCGQTAVQTRSRMCPLGEVGVSPCLGLASETRTCHPVIVCASWTQWQAWSACSVSCEGVGTFKNRYRTCQGGNPGDRGCEGPGIESQACGREVCPEPAWAPWSSWSDCSWKRRTRVCVGGICPGEATEFTECQCGTCHSSVAPEWQEWSAWSDCSALCGRGVRRRARICQQTSVIPRQCPGSNVQVVSCNGLCLI</sequence>
<reference evidence="4" key="2">
    <citation type="journal article" date="2008" name="Genome Biol.">
        <title>Improved genome assembly and evidence-based global gene model set for the chordate Ciona intestinalis: new insight into intron and operon populations.</title>
        <authorList>
            <person name="Satou Y."/>
            <person name="Mineta K."/>
            <person name="Ogasawara M."/>
            <person name="Sasakura Y."/>
            <person name="Shoguchi E."/>
            <person name="Ueno K."/>
            <person name="Yamada L."/>
            <person name="Matsumoto J."/>
            <person name="Wasserscheid J."/>
            <person name="Dewar K."/>
            <person name="Wiley G.B."/>
            <person name="Macmil S.L."/>
            <person name="Roe B.A."/>
            <person name="Zeller R.W."/>
            <person name="Hastings K.E."/>
            <person name="Lemaire P."/>
            <person name="Lindquist E."/>
            <person name="Endo T."/>
            <person name="Hotta K."/>
            <person name="Inaba K."/>
        </authorList>
    </citation>
    <scope>NUCLEOTIDE SEQUENCE [LARGE SCALE GENOMIC DNA]</scope>
    <source>
        <strain evidence="4">wild type</strain>
    </source>
</reference>
<evidence type="ECO:0000256" key="1">
    <source>
        <dbReference type="ARBA" id="ARBA00022737"/>
    </source>
</evidence>
<feature type="transmembrane region" description="Helical" evidence="3">
    <location>
        <begin position="6"/>
        <end position="25"/>
    </location>
</feature>
<dbReference type="OrthoDB" id="446173at2759"/>
<dbReference type="PANTHER" id="PTHR22906">
    <property type="entry name" value="PROPERDIN"/>
    <property type="match status" value="1"/>
</dbReference>
<evidence type="ECO:0000256" key="2">
    <source>
        <dbReference type="ARBA" id="ARBA00023157"/>
    </source>
</evidence>
<proteinExistence type="predicted"/>
<keyword evidence="1" id="KW-0677">Repeat</keyword>
<dbReference type="AlphaFoldDB" id="F6PUV1"/>
<dbReference type="SUPFAM" id="SSF82895">
    <property type="entry name" value="TSP-1 type 1 repeat"/>
    <property type="match status" value="3"/>
</dbReference>
<evidence type="ECO:0000313" key="4">
    <source>
        <dbReference type="Ensembl" id="ENSCINP00000025355.2"/>
    </source>
</evidence>
<evidence type="ECO:0000313" key="5">
    <source>
        <dbReference type="Proteomes" id="UP000008144"/>
    </source>
</evidence>
<dbReference type="SMART" id="SM00209">
    <property type="entry name" value="TSP1"/>
    <property type="match status" value="4"/>
</dbReference>
<dbReference type="PROSITE" id="PS50092">
    <property type="entry name" value="TSP1"/>
    <property type="match status" value="4"/>
</dbReference>
<dbReference type="Gene3D" id="2.20.100.10">
    <property type="entry name" value="Thrombospondin type-1 (TSP1) repeat"/>
    <property type="match status" value="3"/>
</dbReference>
<gene>
    <name evidence="4" type="primary">LOC100179365</name>
</gene>
<reference evidence="4" key="4">
    <citation type="submission" date="2025-09" db="UniProtKB">
        <authorList>
            <consortium name="Ensembl"/>
        </authorList>
    </citation>
    <scope>IDENTIFICATION</scope>
</reference>
<accession>A0A1W2WEN4</accession>
<keyword evidence="5" id="KW-1185">Reference proteome</keyword>